<protein>
    <submittedName>
        <fullName evidence="1">Uncharacterized protein</fullName>
    </submittedName>
</protein>
<name>A0A6M0QB88_9BACI</name>
<dbReference type="RefSeq" id="WP_163181271.1">
    <property type="nucleotide sequence ID" value="NZ_JAAIWM010000008.1"/>
</dbReference>
<organism evidence="1 2">
    <name type="scientific">Bacillus mesophilus</name>
    <dbReference type="NCBI Taxonomy" id="1808955"/>
    <lineage>
        <taxon>Bacteria</taxon>
        <taxon>Bacillati</taxon>
        <taxon>Bacillota</taxon>
        <taxon>Bacilli</taxon>
        <taxon>Bacillales</taxon>
        <taxon>Bacillaceae</taxon>
        <taxon>Bacillus</taxon>
    </lineage>
</organism>
<dbReference type="Proteomes" id="UP000481043">
    <property type="component" value="Unassembled WGS sequence"/>
</dbReference>
<proteinExistence type="predicted"/>
<comment type="caution">
    <text evidence="1">The sequence shown here is derived from an EMBL/GenBank/DDBJ whole genome shotgun (WGS) entry which is preliminary data.</text>
</comment>
<sequence>MEKIIMEITQNFENMNRKNKVPHSKAENNHHLYPQSDKQDPLFLKIQLNYELIEEYLG</sequence>
<accession>A0A6M0QB88</accession>
<evidence type="ECO:0000313" key="1">
    <source>
        <dbReference type="EMBL" id="NEY73582.1"/>
    </source>
</evidence>
<dbReference type="EMBL" id="JAAIWM010000008">
    <property type="protein sequence ID" value="NEY73582.1"/>
    <property type="molecule type" value="Genomic_DNA"/>
</dbReference>
<gene>
    <name evidence="1" type="ORF">G4D63_17845</name>
</gene>
<keyword evidence="2" id="KW-1185">Reference proteome</keyword>
<dbReference type="AlphaFoldDB" id="A0A6M0QB88"/>
<evidence type="ECO:0000313" key="2">
    <source>
        <dbReference type="Proteomes" id="UP000481043"/>
    </source>
</evidence>
<reference evidence="1 2" key="1">
    <citation type="submission" date="2020-02" db="EMBL/GenBank/DDBJ databases">
        <title>Bacillus aquiflavi sp. nov., isolated from yellow water of strong flavor Chinese baijiu in Yibin region of China.</title>
        <authorList>
            <person name="Xie J."/>
        </authorList>
    </citation>
    <scope>NUCLEOTIDE SEQUENCE [LARGE SCALE GENOMIC DNA]</scope>
    <source>
        <strain evidence="1 2">SA4</strain>
    </source>
</reference>